<feature type="transmembrane region" description="Helical" evidence="6">
    <location>
        <begin position="62"/>
        <end position="83"/>
    </location>
</feature>
<evidence type="ECO:0000256" key="2">
    <source>
        <dbReference type="ARBA" id="ARBA00008974"/>
    </source>
</evidence>
<dbReference type="EMBL" id="JBHLWP010000006">
    <property type="protein sequence ID" value="MFC0251156.1"/>
    <property type="molecule type" value="Genomic_DNA"/>
</dbReference>
<feature type="transmembrane region" description="Helical" evidence="6">
    <location>
        <begin position="32"/>
        <end position="50"/>
    </location>
</feature>
<proteinExistence type="inferred from homology"/>
<evidence type="ECO:0000256" key="5">
    <source>
        <dbReference type="ARBA" id="ARBA00023136"/>
    </source>
</evidence>
<dbReference type="PANTHER" id="PTHR30618">
    <property type="entry name" value="NCS1 FAMILY PURINE/PYRIMIDINE TRANSPORTER"/>
    <property type="match status" value="1"/>
</dbReference>
<organism evidence="7 8">
    <name type="scientific">Massilia consociata</name>
    <dbReference type="NCBI Taxonomy" id="760117"/>
    <lineage>
        <taxon>Bacteria</taxon>
        <taxon>Pseudomonadati</taxon>
        <taxon>Pseudomonadota</taxon>
        <taxon>Betaproteobacteria</taxon>
        <taxon>Burkholderiales</taxon>
        <taxon>Oxalobacteraceae</taxon>
        <taxon>Telluria group</taxon>
        <taxon>Massilia</taxon>
    </lineage>
</organism>
<accession>A0ABV6FCA7</accession>
<dbReference type="InterPro" id="IPR012681">
    <property type="entry name" value="NCS1"/>
</dbReference>
<dbReference type="NCBIfam" id="TIGR00800">
    <property type="entry name" value="ncs1"/>
    <property type="match status" value="1"/>
</dbReference>
<evidence type="ECO:0000256" key="3">
    <source>
        <dbReference type="ARBA" id="ARBA00022692"/>
    </source>
</evidence>
<dbReference type="PANTHER" id="PTHR30618:SF0">
    <property type="entry name" value="PURINE-URACIL PERMEASE NCS1"/>
    <property type="match status" value="1"/>
</dbReference>
<reference evidence="7 8" key="1">
    <citation type="submission" date="2024-09" db="EMBL/GenBank/DDBJ databases">
        <authorList>
            <person name="Sun Q."/>
            <person name="Mori K."/>
        </authorList>
    </citation>
    <scope>NUCLEOTIDE SEQUENCE [LARGE SCALE GENOMIC DNA]</scope>
    <source>
        <strain evidence="7 8">CCM 7792</strain>
    </source>
</reference>
<keyword evidence="4 6" id="KW-1133">Transmembrane helix</keyword>
<gene>
    <name evidence="7" type="ORF">ACFFJK_04580</name>
</gene>
<keyword evidence="8" id="KW-1185">Reference proteome</keyword>
<feature type="transmembrane region" description="Helical" evidence="6">
    <location>
        <begin position="377"/>
        <end position="403"/>
    </location>
</feature>
<dbReference type="RefSeq" id="WP_379677944.1">
    <property type="nucleotide sequence ID" value="NZ_JBHLWP010000006.1"/>
</dbReference>
<dbReference type="Pfam" id="PF02133">
    <property type="entry name" value="Transp_cyt_pur"/>
    <property type="match status" value="1"/>
</dbReference>
<evidence type="ECO:0000256" key="4">
    <source>
        <dbReference type="ARBA" id="ARBA00022989"/>
    </source>
</evidence>
<feature type="transmembrane region" description="Helical" evidence="6">
    <location>
        <begin position="187"/>
        <end position="204"/>
    </location>
</feature>
<feature type="transmembrane region" description="Helical" evidence="6">
    <location>
        <begin position="308"/>
        <end position="332"/>
    </location>
</feature>
<feature type="transmembrane region" description="Helical" evidence="6">
    <location>
        <begin position="353"/>
        <end position="371"/>
    </location>
</feature>
<dbReference type="InterPro" id="IPR045225">
    <property type="entry name" value="Uracil/uridine/allantoin_perm"/>
</dbReference>
<feature type="transmembrane region" description="Helical" evidence="6">
    <location>
        <begin position="115"/>
        <end position="137"/>
    </location>
</feature>
<sequence>MTTQHHAQPGASPDLWNHDLAPTTPAQRTWRWYHFAALWVGMVISIPAYMLSSSLIESGMSAWQAVATVFLANVIVLVPMLLVGHAGTKYGIPYAVLARASFGTRGARLPALMRAVVACGWYGIQTWFGGSMIYTLLGVLMGAPLGGENLPGLGINLGQLACFLGFWAIQMYFIVHGMESIRKLETYTAPLKIAICFLLLWWVYDKVGGFGPLLEQPSQFVEGGPKAGLFWSVFWPSLTAMIGYWATLALNIPDFTRFAKTQRDQVVGQTLGLPLPMGLLAALAVTVTSATIVLYGKALWDPVDVASRMTGVAVLVALLILMIDTASVNLAANLVGPAYDFSALSPKRISYRTGGYITAGIALAMMPWKILETTQNYIFIWLTGYSALLGPIAGIMIVDYYLLRNTRLDVAQLYHEGGPYSYKGGWNIAALVAFAAGVLPNLPGFLNAALPEAFPDVGEVFKTIYTYAWFVGVVIAAIVYGVMMKGRTAPAQRVAGNGAGGAANNYPT</sequence>
<evidence type="ECO:0000256" key="1">
    <source>
        <dbReference type="ARBA" id="ARBA00004141"/>
    </source>
</evidence>
<feature type="transmembrane region" description="Helical" evidence="6">
    <location>
        <begin position="464"/>
        <end position="483"/>
    </location>
</feature>
<feature type="transmembrane region" description="Helical" evidence="6">
    <location>
        <begin position="229"/>
        <end position="250"/>
    </location>
</feature>
<dbReference type="InterPro" id="IPR001248">
    <property type="entry name" value="Pur-cyt_permease"/>
</dbReference>
<evidence type="ECO:0000256" key="6">
    <source>
        <dbReference type="SAM" id="Phobius"/>
    </source>
</evidence>
<comment type="similarity">
    <text evidence="2">Belongs to the purine-cytosine permease (2.A.39) family.</text>
</comment>
<keyword evidence="5 6" id="KW-0472">Membrane</keyword>
<feature type="transmembrane region" description="Helical" evidence="6">
    <location>
        <begin position="424"/>
        <end position="444"/>
    </location>
</feature>
<feature type="transmembrane region" description="Helical" evidence="6">
    <location>
        <begin position="157"/>
        <end position="175"/>
    </location>
</feature>
<comment type="subcellular location">
    <subcellularLocation>
        <location evidence="1">Membrane</location>
        <topology evidence="1">Multi-pass membrane protein</topology>
    </subcellularLocation>
</comment>
<keyword evidence="3 6" id="KW-0812">Transmembrane</keyword>
<dbReference type="Proteomes" id="UP001589773">
    <property type="component" value="Unassembled WGS sequence"/>
</dbReference>
<evidence type="ECO:0000313" key="8">
    <source>
        <dbReference type="Proteomes" id="UP001589773"/>
    </source>
</evidence>
<dbReference type="CDD" id="cd11485">
    <property type="entry name" value="SLC-NCS1sbd_YbbW-like"/>
    <property type="match status" value="1"/>
</dbReference>
<dbReference type="Gene3D" id="1.10.4160.10">
    <property type="entry name" value="Hydantoin permease"/>
    <property type="match status" value="1"/>
</dbReference>
<name>A0ABV6FCA7_9BURK</name>
<evidence type="ECO:0000313" key="7">
    <source>
        <dbReference type="EMBL" id="MFC0251156.1"/>
    </source>
</evidence>
<protein>
    <submittedName>
        <fullName evidence="7">NCS1 family nucleobase:cation symporter-1</fullName>
    </submittedName>
</protein>
<feature type="transmembrane region" description="Helical" evidence="6">
    <location>
        <begin position="271"/>
        <end position="296"/>
    </location>
</feature>
<comment type="caution">
    <text evidence="7">The sequence shown here is derived from an EMBL/GenBank/DDBJ whole genome shotgun (WGS) entry which is preliminary data.</text>
</comment>